<reference evidence="3 4" key="1">
    <citation type="submission" date="2016-03" db="EMBL/GenBank/DDBJ databases">
        <title>Comparative genomics of Pseudogymnoascus destructans, the fungus causing white-nose syndrome of bats.</title>
        <authorList>
            <person name="Palmer J.M."/>
            <person name="Drees K.P."/>
            <person name="Foster J.T."/>
            <person name="Lindner D.L."/>
        </authorList>
    </citation>
    <scope>NUCLEOTIDE SEQUENCE [LARGE SCALE GENOMIC DNA]</scope>
    <source>
        <strain evidence="3 4">UAMH 10579</strain>
    </source>
</reference>
<protein>
    <submittedName>
        <fullName evidence="3">Uncharacterized protein</fullName>
    </submittedName>
</protein>
<name>A0A1B8GMU0_9PEZI</name>
<dbReference type="AlphaFoldDB" id="A0A1B8GMU0"/>
<dbReference type="EMBL" id="KV460224">
    <property type="protein sequence ID" value="OBT97155.1"/>
    <property type="molecule type" value="Genomic_DNA"/>
</dbReference>
<reference evidence="4" key="2">
    <citation type="journal article" date="2018" name="Nat. Commun.">
        <title>Extreme sensitivity to ultraviolet light in the fungal pathogen causing white-nose syndrome of bats.</title>
        <authorList>
            <person name="Palmer J.M."/>
            <person name="Drees K.P."/>
            <person name="Foster J.T."/>
            <person name="Lindner D.L."/>
        </authorList>
    </citation>
    <scope>NUCLEOTIDE SEQUENCE [LARGE SCALE GENOMIC DNA]</scope>
    <source>
        <strain evidence="4">UAMH 10579</strain>
    </source>
</reference>
<organism evidence="3 4">
    <name type="scientific">Pseudogymnoascus verrucosus</name>
    <dbReference type="NCBI Taxonomy" id="342668"/>
    <lineage>
        <taxon>Eukaryota</taxon>
        <taxon>Fungi</taxon>
        <taxon>Dikarya</taxon>
        <taxon>Ascomycota</taxon>
        <taxon>Pezizomycotina</taxon>
        <taxon>Leotiomycetes</taxon>
        <taxon>Thelebolales</taxon>
        <taxon>Thelebolaceae</taxon>
        <taxon>Pseudogymnoascus</taxon>
    </lineage>
</organism>
<evidence type="ECO:0000256" key="2">
    <source>
        <dbReference type="SAM" id="Phobius"/>
    </source>
</evidence>
<sequence>MSPSTTTSPNEKHHHHHHTTSPHLLSTPPTTTDLEKQPLPPPAPSSLYADTEDGITDTLRSRAKAALQTFLTSIIALEGVYDFLAAGLRMGVLAVQALCLGGVAWEHKEGTFTVMPVVYLIVMIVVLQMVQMGYCVLDAISKYTKVMEFMLRIEELNLPRGEDFV</sequence>
<evidence type="ECO:0000256" key="1">
    <source>
        <dbReference type="SAM" id="MobiDB-lite"/>
    </source>
</evidence>
<dbReference type="RefSeq" id="XP_018130888.1">
    <property type="nucleotide sequence ID" value="XM_018274334.1"/>
</dbReference>
<feature type="region of interest" description="Disordered" evidence="1">
    <location>
        <begin position="1"/>
        <end position="51"/>
    </location>
</feature>
<feature type="transmembrane region" description="Helical" evidence="2">
    <location>
        <begin position="117"/>
        <end position="137"/>
    </location>
</feature>
<keyword evidence="2" id="KW-1133">Transmembrane helix</keyword>
<evidence type="ECO:0000313" key="4">
    <source>
        <dbReference type="Proteomes" id="UP000091956"/>
    </source>
</evidence>
<feature type="transmembrane region" description="Helical" evidence="2">
    <location>
        <begin position="83"/>
        <end position="105"/>
    </location>
</feature>
<gene>
    <name evidence="3" type="ORF">VE01_04866</name>
</gene>
<dbReference type="GeneID" id="28838252"/>
<keyword evidence="2" id="KW-0812">Transmembrane</keyword>
<keyword evidence="4" id="KW-1185">Reference proteome</keyword>
<accession>A0A1B8GMU0</accession>
<dbReference type="Proteomes" id="UP000091956">
    <property type="component" value="Unassembled WGS sequence"/>
</dbReference>
<keyword evidence="2" id="KW-0472">Membrane</keyword>
<proteinExistence type="predicted"/>
<evidence type="ECO:0000313" key="3">
    <source>
        <dbReference type="EMBL" id="OBT97155.1"/>
    </source>
</evidence>
<feature type="compositionally biased region" description="Low complexity" evidence="1">
    <location>
        <begin position="21"/>
        <end position="32"/>
    </location>
</feature>
<dbReference type="OrthoDB" id="10445682at2759"/>